<sequence>MAKRLAFFFFVLINFLSASWYLLKGDILFHVDIARDFLVLEEIVFLKKLTLIGARSGGIPGLFHGPLWFYLNLPAFLIGKGNPLFVGLFWIILFALSLIIIYNIAKKVFDKSTAQLSTILFASTISGSVFGLFNPFGAEMLFPVMFYFYYLYVTKNKLIFAILTFFLAGIVAHFQMAFGMPIIFLTTAHLSYLFIKNRKPRHFISLASLPISMSSFIIFDLRHDFLQIKSLLQYVSGASGMGNLKPFSLIISRLKGFFIGGLQLTVEEFIPLSILISAFLFYYFYNIFKNKKYPKRAFFLIFFYLYTGFWVSVLLFKGPVWNYYLIPFMPILMIIFASLYQKTNKKIYITIFALIIIFNTIKNVQHVLNADKFIGIDGSSWKFNLTMASNLYKQADNEFGYFIFSPEMFGYTPRYAMNYAQKIYSDKKAYPFEKKKNTYLILLPIPSNRPDLSHDWWIKNRVYLKGTPVAELKYKNGYIIQKYSLSDKDIAVPADPNLPKDLHFR</sequence>
<feature type="transmembrane region" description="Helical" evidence="1">
    <location>
        <begin position="158"/>
        <end position="191"/>
    </location>
</feature>
<dbReference type="EMBL" id="MGAY01000019">
    <property type="protein sequence ID" value="OGK56895.1"/>
    <property type="molecule type" value="Genomic_DNA"/>
</dbReference>
<feature type="domain" description="Glycosyltransferase RgtA/B/C/D-like" evidence="2">
    <location>
        <begin position="66"/>
        <end position="203"/>
    </location>
</feature>
<evidence type="ECO:0000256" key="1">
    <source>
        <dbReference type="SAM" id="Phobius"/>
    </source>
</evidence>
<proteinExistence type="predicted"/>
<feature type="transmembrane region" description="Helical" evidence="1">
    <location>
        <begin position="347"/>
        <end position="364"/>
    </location>
</feature>
<evidence type="ECO:0000313" key="3">
    <source>
        <dbReference type="EMBL" id="OGK56895.1"/>
    </source>
</evidence>
<feature type="transmembrane region" description="Helical" evidence="1">
    <location>
        <begin position="116"/>
        <end position="138"/>
    </location>
</feature>
<reference evidence="3 4" key="1">
    <citation type="journal article" date="2016" name="Nat. Commun.">
        <title>Thousands of microbial genomes shed light on interconnected biogeochemical processes in an aquifer system.</title>
        <authorList>
            <person name="Anantharaman K."/>
            <person name="Brown C.T."/>
            <person name="Hug L.A."/>
            <person name="Sharon I."/>
            <person name="Castelle C.J."/>
            <person name="Probst A.J."/>
            <person name="Thomas B.C."/>
            <person name="Singh A."/>
            <person name="Wilkins M.J."/>
            <person name="Karaoz U."/>
            <person name="Brodie E.L."/>
            <person name="Williams K.H."/>
            <person name="Hubbard S.S."/>
            <person name="Banfield J.F."/>
        </authorList>
    </citation>
    <scope>NUCLEOTIDE SEQUENCE [LARGE SCALE GENOMIC DNA]</scope>
</reference>
<dbReference type="AlphaFoldDB" id="A0A1F7JMR1"/>
<keyword evidence="1" id="KW-0812">Transmembrane</keyword>
<keyword evidence="1" id="KW-0472">Membrane</keyword>
<gene>
    <name evidence="3" type="ORF">A3J15_00660</name>
</gene>
<feature type="transmembrane region" description="Helical" evidence="1">
    <location>
        <begin position="203"/>
        <end position="221"/>
    </location>
</feature>
<dbReference type="InterPro" id="IPR038731">
    <property type="entry name" value="RgtA/B/C-like"/>
</dbReference>
<feature type="transmembrane region" description="Helical" evidence="1">
    <location>
        <begin position="84"/>
        <end position="104"/>
    </location>
</feature>
<dbReference type="STRING" id="1802074.A3J15_00660"/>
<evidence type="ECO:0000313" key="4">
    <source>
        <dbReference type="Proteomes" id="UP000176376"/>
    </source>
</evidence>
<accession>A0A1F7JMR1</accession>
<feature type="transmembrane region" description="Helical" evidence="1">
    <location>
        <begin position="297"/>
        <end position="315"/>
    </location>
</feature>
<feature type="transmembrane region" description="Helical" evidence="1">
    <location>
        <begin position="321"/>
        <end position="340"/>
    </location>
</feature>
<keyword evidence="1" id="KW-1133">Transmembrane helix</keyword>
<protein>
    <recommendedName>
        <fullName evidence="2">Glycosyltransferase RgtA/B/C/D-like domain-containing protein</fullName>
    </recommendedName>
</protein>
<name>A0A1F7JMR1_9BACT</name>
<evidence type="ECO:0000259" key="2">
    <source>
        <dbReference type="Pfam" id="PF13231"/>
    </source>
</evidence>
<comment type="caution">
    <text evidence="3">The sequence shown here is derived from an EMBL/GenBank/DDBJ whole genome shotgun (WGS) entry which is preliminary data.</text>
</comment>
<dbReference type="Pfam" id="PF13231">
    <property type="entry name" value="PMT_2"/>
    <property type="match status" value="1"/>
</dbReference>
<dbReference type="Proteomes" id="UP000176376">
    <property type="component" value="Unassembled WGS sequence"/>
</dbReference>
<feature type="transmembrane region" description="Helical" evidence="1">
    <location>
        <begin position="269"/>
        <end position="285"/>
    </location>
</feature>
<organism evidence="3 4">
    <name type="scientific">Candidatus Roizmanbacteria bacterium RIFCSPLOWO2_02_FULL_38_10</name>
    <dbReference type="NCBI Taxonomy" id="1802074"/>
    <lineage>
        <taxon>Bacteria</taxon>
        <taxon>Candidatus Roizmaniibacteriota</taxon>
    </lineage>
</organism>